<gene>
    <name evidence="1" type="ORF">PN838_03165</name>
</gene>
<dbReference type="RefSeq" id="WP_272179745.1">
    <property type="nucleotide sequence ID" value="NZ_JAQOMS010000002.1"/>
</dbReference>
<keyword evidence="2" id="KW-1185">Reference proteome</keyword>
<evidence type="ECO:0000313" key="2">
    <source>
        <dbReference type="Proteomes" id="UP001528411"/>
    </source>
</evidence>
<organism evidence="1 2">
    <name type="scientific">Psychrosphaera algicola</name>
    <dbReference type="NCBI Taxonomy" id="3023714"/>
    <lineage>
        <taxon>Bacteria</taxon>
        <taxon>Pseudomonadati</taxon>
        <taxon>Pseudomonadota</taxon>
        <taxon>Gammaproteobacteria</taxon>
        <taxon>Alteromonadales</taxon>
        <taxon>Pseudoalteromonadaceae</taxon>
        <taxon>Psychrosphaera</taxon>
    </lineage>
</organism>
<evidence type="ECO:0000313" key="1">
    <source>
        <dbReference type="EMBL" id="MDC2888006.1"/>
    </source>
</evidence>
<dbReference type="EMBL" id="JAQOMS010000002">
    <property type="protein sequence ID" value="MDC2888006.1"/>
    <property type="molecule type" value="Genomic_DNA"/>
</dbReference>
<sequence>MRKFLVSLIVLILCIISFIAGTAFNSINIANDSFQRFDEFIKMATDPELQIRRDIDLYKRSLKDTNEVSKALRFFILTKYDWDNRCVGEYCDELNMNSPTYESNQVIIEFLNKYPEAKCKDLAIKQRVECNLELVP</sequence>
<accession>A0ABT5FBR6</accession>
<comment type="caution">
    <text evidence="1">The sequence shown here is derived from an EMBL/GenBank/DDBJ whole genome shotgun (WGS) entry which is preliminary data.</text>
</comment>
<reference evidence="1 2" key="1">
    <citation type="submission" date="2023-01" db="EMBL/GenBank/DDBJ databases">
        <title>Psychrosphaera sp. nov., isolated from marine algae.</title>
        <authorList>
            <person name="Bayburt H."/>
            <person name="Choi B.J."/>
            <person name="Kim J.M."/>
            <person name="Choi D.G."/>
            <person name="Jeon C.O."/>
        </authorList>
    </citation>
    <scope>NUCLEOTIDE SEQUENCE [LARGE SCALE GENOMIC DNA]</scope>
    <source>
        <strain evidence="1 2">G1-22</strain>
    </source>
</reference>
<dbReference type="Proteomes" id="UP001528411">
    <property type="component" value="Unassembled WGS sequence"/>
</dbReference>
<proteinExistence type="predicted"/>
<name>A0ABT5FBR6_9GAMM</name>
<protein>
    <submittedName>
        <fullName evidence="1">Uncharacterized protein</fullName>
    </submittedName>
</protein>